<feature type="region of interest" description="Disordered" evidence="1">
    <location>
        <begin position="590"/>
        <end position="613"/>
    </location>
</feature>
<dbReference type="PANTHER" id="PTHR46599:SF3">
    <property type="entry name" value="PIGGYBAC TRANSPOSABLE ELEMENT-DERIVED PROTEIN 4"/>
    <property type="match status" value="1"/>
</dbReference>
<keyword evidence="3" id="KW-1185">Reference proteome</keyword>
<dbReference type="OrthoDB" id="118105at2759"/>
<dbReference type="Proteomes" id="UP000504630">
    <property type="component" value="Chromosome 11"/>
</dbReference>
<evidence type="ECO:0000313" key="4">
    <source>
        <dbReference type="RefSeq" id="XP_029299578.1"/>
    </source>
</evidence>
<feature type="region of interest" description="Disordered" evidence="1">
    <location>
        <begin position="1"/>
        <end position="80"/>
    </location>
</feature>
<feature type="compositionally biased region" description="Basic and acidic residues" evidence="1">
    <location>
        <begin position="66"/>
        <end position="80"/>
    </location>
</feature>
<feature type="compositionally biased region" description="Polar residues" evidence="1">
    <location>
        <begin position="138"/>
        <end position="147"/>
    </location>
</feature>
<dbReference type="AlphaFoldDB" id="A0A6J2QMF7"/>
<evidence type="ECO:0000313" key="3">
    <source>
        <dbReference type="Proteomes" id="UP000504630"/>
    </source>
</evidence>
<name>A0A6J2QMF7_COTGO</name>
<dbReference type="InParanoid" id="A0A6J2QMF7"/>
<proteinExistence type="predicted"/>
<evidence type="ECO:0000256" key="1">
    <source>
        <dbReference type="SAM" id="MobiDB-lite"/>
    </source>
</evidence>
<feature type="compositionally biased region" description="Acidic residues" evidence="1">
    <location>
        <begin position="1"/>
        <end position="15"/>
    </location>
</feature>
<organism evidence="3 4">
    <name type="scientific">Cottoperca gobio</name>
    <name type="common">Frogmouth</name>
    <name type="synonym">Aphritis gobio</name>
    <dbReference type="NCBI Taxonomy" id="56716"/>
    <lineage>
        <taxon>Eukaryota</taxon>
        <taxon>Metazoa</taxon>
        <taxon>Chordata</taxon>
        <taxon>Craniata</taxon>
        <taxon>Vertebrata</taxon>
        <taxon>Euteleostomi</taxon>
        <taxon>Actinopterygii</taxon>
        <taxon>Neopterygii</taxon>
        <taxon>Teleostei</taxon>
        <taxon>Neoteleostei</taxon>
        <taxon>Acanthomorphata</taxon>
        <taxon>Eupercaria</taxon>
        <taxon>Perciformes</taxon>
        <taxon>Notothenioidei</taxon>
        <taxon>Bovichtidae</taxon>
        <taxon>Cottoperca</taxon>
    </lineage>
</organism>
<accession>A0A6J2QMF7</accession>
<reference evidence="4" key="1">
    <citation type="submission" date="2025-08" db="UniProtKB">
        <authorList>
            <consortium name="RefSeq"/>
        </authorList>
    </citation>
    <scope>IDENTIFICATION</scope>
</reference>
<dbReference type="Pfam" id="PF13843">
    <property type="entry name" value="DDE_Tnp_1_7"/>
    <property type="match status" value="1"/>
</dbReference>
<dbReference type="KEGG" id="cgob:115016054"/>
<protein>
    <submittedName>
        <fullName evidence="4">PiggyBac transposable element-derived protein 4-like</fullName>
    </submittedName>
</protein>
<dbReference type="PANTHER" id="PTHR46599">
    <property type="entry name" value="PIGGYBAC TRANSPOSABLE ELEMENT-DERIVED PROTEIN 4"/>
    <property type="match status" value="1"/>
</dbReference>
<feature type="region of interest" description="Disordered" evidence="1">
    <location>
        <begin position="136"/>
        <end position="155"/>
    </location>
</feature>
<dbReference type="RefSeq" id="XP_029299578.1">
    <property type="nucleotide sequence ID" value="XM_029443718.1"/>
</dbReference>
<dbReference type="InterPro" id="IPR029526">
    <property type="entry name" value="PGBD"/>
</dbReference>
<gene>
    <name evidence="4" type="primary">LOC115016054</name>
</gene>
<sequence length="663" mass="74881">MRECTSEEGSDEEWVPETTSSTKRHRVKSSSSEEDTPTPTPKRARLPGRVFSWKRKAGSRDGISWRGREGSSDGISCREKEGISDGISCREKEGISDGISYREKEGISDGISCREREGISDGISYRGRGIIWRETEGSSDGISSQPGKSADPAEKRWYGIDTPDITPRQPIFKPRNAPGPTLIRTASYTPLELFNLFFTNSMLNTIIENTNIKGSTCSTANHPWFDITLQDMFSFMAMLIYMGLLKCSRLTDYWRGGNLYSLPFPKEVMSGRKFLMITHALHLSSPAMDEANDKKKGTAAYDRLGRIKPLYNEMRESCRRNFHPDQDISIDERMLSSKARTGLKKYMKNKPVKWGYKLFVLADSKNGYTWDFFVYEGRTHGNSGMGLSYESVMELVNTRLLGTGYKLYVDHFYTSPALFKDLLQKKIWACGTIHSNRIGFPKTKENSLNSKSPRGTIYWLRQDSLVFVQWRDTRDVHMCSALHTAHSEDTVIRRTKGRDGQWTVKHVSVPPSVKDYNRSMGGVDLSDALIGYYTVLHKTQRWYKTFFFHFMDIAIVNAFLLHKAIDIGKGNKPLSQRAFRETLAQQLAKVGSSSTARPVPPPSTSSPEAHHKPVYISGDSTSGRLKCKHCHAKTPLKCSSCNVALCLVSGRDCYNAWHSANNL</sequence>
<evidence type="ECO:0000259" key="2">
    <source>
        <dbReference type="Pfam" id="PF13843"/>
    </source>
</evidence>
<feature type="compositionally biased region" description="Basic residues" evidence="1">
    <location>
        <begin position="42"/>
        <end position="57"/>
    </location>
</feature>
<dbReference type="GeneID" id="115016054"/>
<feature type="domain" description="PiggyBac transposable element-derived protein" evidence="2">
    <location>
        <begin position="189"/>
        <end position="559"/>
    </location>
</feature>